<proteinExistence type="predicted"/>
<evidence type="ECO:0000313" key="1">
    <source>
        <dbReference type="EMBL" id="KAK7478522.1"/>
    </source>
</evidence>
<protein>
    <submittedName>
        <fullName evidence="1">Uncharacterized protein</fullName>
    </submittedName>
</protein>
<name>A0ABD0JU11_9CAEN</name>
<dbReference type="Proteomes" id="UP001519460">
    <property type="component" value="Unassembled WGS sequence"/>
</dbReference>
<feature type="non-terminal residue" evidence="1">
    <location>
        <position position="51"/>
    </location>
</feature>
<organism evidence="1 2">
    <name type="scientific">Batillaria attramentaria</name>
    <dbReference type="NCBI Taxonomy" id="370345"/>
    <lineage>
        <taxon>Eukaryota</taxon>
        <taxon>Metazoa</taxon>
        <taxon>Spiralia</taxon>
        <taxon>Lophotrochozoa</taxon>
        <taxon>Mollusca</taxon>
        <taxon>Gastropoda</taxon>
        <taxon>Caenogastropoda</taxon>
        <taxon>Sorbeoconcha</taxon>
        <taxon>Cerithioidea</taxon>
        <taxon>Batillariidae</taxon>
        <taxon>Batillaria</taxon>
    </lineage>
</organism>
<gene>
    <name evidence="1" type="ORF">BaRGS_00030281</name>
</gene>
<keyword evidence="2" id="KW-1185">Reference proteome</keyword>
<accession>A0ABD0JU11</accession>
<comment type="caution">
    <text evidence="1">The sequence shown here is derived from an EMBL/GenBank/DDBJ whole genome shotgun (WGS) entry which is preliminary data.</text>
</comment>
<sequence length="51" mass="5201">SCALDNIVTTNPGLGGSDLSEPSCTCRACRLRMRTLADASFSPSPAGAEIS</sequence>
<evidence type="ECO:0000313" key="2">
    <source>
        <dbReference type="Proteomes" id="UP001519460"/>
    </source>
</evidence>
<dbReference type="AlphaFoldDB" id="A0ABD0JU11"/>
<feature type="non-terminal residue" evidence="1">
    <location>
        <position position="1"/>
    </location>
</feature>
<dbReference type="EMBL" id="JACVVK020000324">
    <property type="protein sequence ID" value="KAK7478522.1"/>
    <property type="molecule type" value="Genomic_DNA"/>
</dbReference>
<reference evidence="1 2" key="1">
    <citation type="journal article" date="2023" name="Sci. Data">
        <title>Genome assembly of the Korean intertidal mud-creeper Batillaria attramentaria.</title>
        <authorList>
            <person name="Patra A.K."/>
            <person name="Ho P.T."/>
            <person name="Jun S."/>
            <person name="Lee S.J."/>
            <person name="Kim Y."/>
            <person name="Won Y.J."/>
        </authorList>
    </citation>
    <scope>NUCLEOTIDE SEQUENCE [LARGE SCALE GENOMIC DNA]</scope>
    <source>
        <strain evidence="1">Wonlab-2016</strain>
    </source>
</reference>